<keyword evidence="2" id="KW-1185">Reference proteome</keyword>
<proteinExistence type="predicted"/>
<dbReference type="Proteomes" id="UP001281614">
    <property type="component" value="Unassembled WGS sequence"/>
</dbReference>
<evidence type="ECO:0000313" key="2">
    <source>
        <dbReference type="Proteomes" id="UP001281614"/>
    </source>
</evidence>
<gene>
    <name evidence="1" type="ORF">CKAH01_15052</name>
</gene>
<dbReference type="AlphaFoldDB" id="A0AAD9YK92"/>
<protein>
    <submittedName>
        <fullName evidence="1">Uncharacterized protein</fullName>
    </submittedName>
</protein>
<dbReference type="EMBL" id="VYYT01000107">
    <property type="protein sequence ID" value="KAK2769685.1"/>
    <property type="molecule type" value="Genomic_DNA"/>
</dbReference>
<comment type="caution">
    <text evidence="1">The sequence shown here is derived from an EMBL/GenBank/DDBJ whole genome shotgun (WGS) entry which is preliminary data.</text>
</comment>
<evidence type="ECO:0000313" key="1">
    <source>
        <dbReference type="EMBL" id="KAK2769685.1"/>
    </source>
</evidence>
<organism evidence="1 2">
    <name type="scientific">Colletotrichum kahawae</name>
    <name type="common">Coffee berry disease fungus</name>
    <dbReference type="NCBI Taxonomy" id="34407"/>
    <lineage>
        <taxon>Eukaryota</taxon>
        <taxon>Fungi</taxon>
        <taxon>Dikarya</taxon>
        <taxon>Ascomycota</taxon>
        <taxon>Pezizomycotina</taxon>
        <taxon>Sordariomycetes</taxon>
        <taxon>Hypocreomycetidae</taxon>
        <taxon>Glomerellales</taxon>
        <taxon>Glomerellaceae</taxon>
        <taxon>Colletotrichum</taxon>
        <taxon>Colletotrichum gloeosporioides species complex</taxon>
    </lineage>
</organism>
<reference evidence="1" key="1">
    <citation type="submission" date="2023-02" db="EMBL/GenBank/DDBJ databases">
        <title>Colletotrichum kahawae CIFC_Que2 genome sequencing and assembly.</title>
        <authorList>
            <person name="Baroncelli R."/>
        </authorList>
    </citation>
    <scope>NUCLEOTIDE SEQUENCE</scope>
    <source>
        <strain evidence="1">CIFC_Que2</strain>
    </source>
</reference>
<sequence>METWFLGVAGIFRTGSFRCIIYTKTQQRCRPCVTYSEYRGDELYHACRPSAPIP</sequence>
<accession>A0AAD9YK92</accession>
<name>A0AAD9YK92_COLKA</name>